<keyword evidence="1" id="KW-1133">Transmembrane helix</keyword>
<dbReference type="AlphaFoldDB" id="A0A485L213"/>
<feature type="transmembrane region" description="Helical" evidence="1">
    <location>
        <begin position="39"/>
        <end position="66"/>
    </location>
</feature>
<dbReference type="EMBL" id="CAADRA010005618">
    <property type="protein sequence ID" value="VFT91774.1"/>
    <property type="molecule type" value="Genomic_DNA"/>
</dbReference>
<keyword evidence="1" id="KW-0472">Membrane</keyword>
<keyword evidence="1" id="KW-0812">Transmembrane</keyword>
<reference evidence="2" key="2">
    <citation type="submission" date="2019-06" db="EMBL/GenBank/DDBJ databases">
        <title>Genomics analysis of Aphanomyces spp. identifies a new class of oomycete effector associated with host adaptation.</title>
        <authorList>
            <person name="Gaulin E."/>
        </authorList>
    </citation>
    <scope>NUCLEOTIDE SEQUENCE</scope>
    <source>
        <strain evidence="2">CBS 578.67</strain>
    </source>
</reference>
<feature type="transmembrane region" description="Helical" evidence="1">
    <location>
        <begin position="129"/>
        <end position="150"/>
    </location>
</feature>
<feature type="transmembrane region" description="Helical" evidence="1">
    <location>
        <begin position="156"/>
        <end position="178"/>
    </location>
</feature>
<proteinExistence type="predicted"/>
<evidence type="ECO:0000313" key="2">
    <source>
        <dbReference type="EMBL" id="KAF0694141.1"/>
    </source>
</evidence>
<protein>
    <submittedName>
        <fullName evidence="3">Aste57867_14960 protein</fullName>
    </submittedName>
</protein>
<dbReference type="Proteomes" id="UP000332933">
    <property type="component" value="Unassembled WGS sequence"/>
</dbReference>
<evidence type="ECO:0000313" key="4">
    <source>
        <dbReference type="Proteomes" id="UP000332933"/>
    </source>
</evidence>
<sequence>MGDCLFVALTSPLRCSTYLLLWFHVLNLLISSWDFAVVLILVILGLALLPLCCLGLVFLQLLLYALDAFAHIDARLYNFSTSRHDQITLRLNPHVRPAALSGKFLSHNLSTFSCDSFAAAIYFLFVKPAVASIFSGGTLSLALLGVATLTRPSSGGIPIGLALIYLSFMVSYAAAAAVRWFTRLFLVKCYITVGQTLYSTLPPPSPDVYAVPIDPQAQYVAFLDVPAARTPYDPTTKTIGEV</sequence>
<name>A0A485L213_9STRA</name>
<gene>
    <name evidence="3" type="primary">Aste57867_14960</name>
    <name evidence="2" type="ORF">As57867_014904</name>
    <name evidence="3" type="ORF">ASTE57867_14960</name>
</gene>
<evidence type="ECO:0000313" key="3">
    <source>
        <dbReference type="EMBL" id="VFT91774.1"/>
    </source>
</evidence>
<organism evidence="3 4">
    <name type="scientific">Aphanomyces stellatus</name>
    <dbReference type="NCBI Taxonomy" id="120398"/>
    <lineage>
        <taxon>Eukaryota</taxon>
        <taxon>Sar</taxon>
        <taxon>Stramenopiles</taxon>
        <taxon>Oomycota</taxon>
        <taxon>Saprolegniomycetes</taxon>
        <taxon>Saprolegniales</taxon>
        <taxon>Verrucalvaceae</taxon>
        <taxon>Aphanomyces</taxon>
    </lineage>
</organism>
<evidence type="ECO:0000256" key="1">
    <source>
        <dbReference type="SAM" id="Phobius"/>
    </source>
</evidence>
<keyword evidence="4" id="KW-1185">Reference proteome</keyword>
<accession>A0A485L213</accession>
<reference evidence="3 4" key="1">
    <citation type="submission" date="2019-03" db="EMBL/GenBank/DDBJ databases">
        <authorList>
            <person name="Gaulin E."/>
            <person name="Dumas B."/>
        </authorList>
    </citation>
    <scope>NUCLEOTIDE SEQUENCE [LARGE SCALE GENOMIC DNA]</scope>
    <source>
        <strain evidence="3">CBS 568.67</strain>
    </source>
</reference>
<dbReference type="EMBL" id="VJMH01005597">
    <property type="protein sequence ID" value="KAF0694141.1"/>
    <property type="molecule type" value="Genomic_DNA"/>
</dbReference>